<dbReference type="SUPFAM" id="SSF55073">
    <property type="entry name" value="Nucleotide cyclase"/>
    <property type="match status" value="1"/>
</dbReference>
<keyword evidence="7" id="KW-1185">Reference proteome</keyword>
<dbReference type="InterPro" id="IPR000160">
    <property type="entry name" value="GGDEF_dom"/>
</dbReference>
<dbReference type="EMBL" id="JAEMNX010000019">
    <property type="protein sequence ID" value="MBJ7538913.1"/>
    <property type="molecule type" value="Genomic_DNA"/>
</dbReference>
<comment type="caution">
    <text evidence="6">The sequence shown here is derived from an EMBL/GenBank/DDBJ whole genome shotgun (WGS) entry which is preliminary data.</text>
</comment>
<accession>A0A934N3E9</accession>
<keyword evidence="4" id="KW-0472">Membrane</keyword>
<name>A0A934N3E9_9GAMM</name>
<reference evidence="6" key="1">
    <citation type="submission" date="2020-12" db="EMBL/GenBank/DDBJ databases">
        <title>Marinomonas arctica sp. nov., a psychrotolerant bacterium isolated from the Arctic.</title>
        <authorList>
            <person name="Zhang Y."/>
        </authorList>
    </citation>
    <scope>NUCLEOTIDE SEQUENCE</scope>
    <source>
        <strain evidence="6">C1424</strain>
    </source>
</reference>
<evidence type="ECO:0000256" key="2">
    <source>
        <dbReference type="ARBA" id="ARBA00012528"/>
    </source>
</evidence>
<comment type="cofactor">
    <cofactor evidence="1">
        <name>Mg(2+)</name>
        <dbReference type="ChEBI" id="CHEBI:18420"/>
    </cofactor>
</comment>
<evidence type="ECO:0000313" key="6">
    <source>
        <dbReference type="EMBL" id="MBJ7538913.1"/>
    </source>
</evidence>
<dbReference type="PANTHER" id="PTHR45138">
    <property type="entry name" value="REGULATORY COMPONENTS OF SENSORY TRANSDUCTION SYSTEM"/>
    <property type="match status" value="1"/>
</dbReference>
<dbReference type="InterPro" id="IPR050469">
    <property type="entry name" value="Diguanylate_Cyclase"/>
</dbReference>
<evidence type="ECO:0000259" key="5">
    <source>
        <dbReference type="PROSITE" id="PS50887"/>
    </source>
</evidence>
<feature type="domain" description="GGDEF" evidence="5">
    <location>
        <begin position="232"/>
        <end position="364"/>
    </location>
</feature>
<keyword evidence="4" id="KW-1133">Transmembrane helix</keyword>
<feature type="transmembrane region" description="Helical" evidence="4">
    <location>
        <begin position="90"/>
        <end position="109"/>
    </location>
</feature>
<feature type="transmembrane region" description="Helical" evidence="4">
    <location>
        <begin position="64"/>
        <end position="83"/>
    </location>
</feature>
<dbReference type="AlphaFoldDB" id="A0A934N3E9"/>
<feature type="transmembrane region" description="Helical" evidence="4">
    <location>
        <begin position="141"/>
        <end position="162"/>
    </location>
</feature>
<dbReference type="EC" id="2.7.7.65" evidence="2"/>
<dbReference type="FunFam" id="3.30.70.270:FF:000001">
    <property type="entry name" value="Diguanylate cyclase domain protein"/>
    <property type="match status" value="1"/>
</dbReference>
<keyword evidence="4" id="KW-0812">Transmembrane</keyword>
<dbReference type="Proteomes" id="UP000628710">
    <property type="component" value="Unassembled WGS sequence"/>
</dbReference>
<comment type="catalytic activity">
    <reaction evidence="3">
        <text>2 GTP = 3',3'-c-di-GMP + 2 diphosphate</text>
        <dbReference type="Rhea" id="RHEA:24898"/>
        <dbReference type="ChEBI" id="CHEBI:33019"/>
        <dbReference type="ChEBI" id="CHEBI:37565"/>
        <dbReference type="ChEBI" id="CHEBI:58805"/>
        <dbReference type="EC" id="2.7.7.65"/>
    </reaction>
</comment>
<feature type="transmembrane region" description="Helical" evidence="4">
    <location>
        <begin position="168"/>
        <end position="188"/>
    </location>
</feature>
<dbReference type="NCBIfam" id="TIGR00254">
    <property type="entry name" value="GGDEF"/>
    <property type="match status" value="1"/>
</dbReference>
<evidence type="ECO:0000256" key="3">
    <source>
        <dbReference type="ARBA" id="ARBA00034247"/>
    </source>
</evidence>
<gene>
    <name evidence="6" type="ORF">I8J31_14600</name>
</gene>
<dbReference type="Pfam" id="PF00990">
    <property type="entry name" value="GGDEF"/>
    <property type="match status" value="1"/>
</dbReference>
<dbReference type="InterPro" id="IPR029787">
    <property type="entry name" value="Nucleotide_cyclase"/>
</dbReference>
<sequence>MFTELRSKDELPKSILLRFFYAGVSIDTLSDDIRRILVINLFAIVGVFFTFPLGVSSLLQGKTLLGLFLIFIALLCVVNYLILRYTHNHILSGGLIIYPLYILMLYLFYSGGVDGTGHTWMYCVPAIALFLNGMKRGLIEVGLFTLALVFIMFFSSAEFHAYDYPVSLKLRVLMSFFVVIFLSSIYEYSMSRYNEDLKDISQKLKLAAETDALTGLLNRRGMQQRLEVSTFNTIHLLLADVDYFKTVNDEYGHDVGDYVLSELSRLITESMPENSSASRWGGEEFLLAMCNVSGQEAYEFAEVLRKKVEAHEFVYAEFSFHITLSFGVATSADDVSLNKALKQADNRLYSAKRAGRNQTCRAEIKSPHVD</sequence>
<dbReference type="CDD" id="cd01949">
    <property type="entry name" value="GGDEF"/>
    <property type="match status" value="1"/>
</dbReference>
<dbReference type="InterPro" id="IPR048435">
    <property type="entry name" value="MASE6"/>
</dbReference>
<feature type="transmembrane region" description="Helical" evidence="4">
    <location>
        <begin position="115"/>
        <end position="134"/>
    </location>
</feature>
<dbReference type="Pfam" id="PF20966">
    <property type="entry name" value="MASE6"/>
    <property type="match status" value="1"/>
</dbReference>
<dbReference type="PROSITE" id="PS50887">
    <property type="entry name" value="GGDEF"/>
    <property type="match status" value="1"/>
</dbReference>
<protein>
    <recommendedName>
        <fullName evidence="2">diguanylate cyclase</fullName>
        <ecNumber evidence="2">2.7.7.65</ecNumber>
    </recommendedName>
</protein>
<organism evidence="6 7">
    <name type="scientific">Marinomonas transparens</name>
    <dbReference type="NCBI Taxonomy" id="2795388"/>
    <lineage>
        <taxon>Bacteria</taxon>
        <taxon>Pseudomonadati</taxon>
        <taxon>Pseudomonadota</taxon>
        <taxon>Gammaproteobacteria</taxon>
        <taxon>Oceanospirillales</taxon>
        <taxon>Oceanospirillaceae</taxon>
        <taxon>Marinomonas</taxon>
    </lineage>
</organism>
<dbReference type="SMART" id="SM00267">
    <property type="entry name" value="GGDEF"/>
    <property type="match status" value="1"/>
</dbReference>
<feature type="transmembrane region" description="Helical" evidence="4">
    <location>
        <begin position="36"/>
        <end position="58"/>
    </location>
</feature>
<evidence type="ECO:0000256" key="4">
    <source>
        <dbReference type="SAM" id="Phobius"/>
    </source>
</evidence>
<dbReference type="Gene3D" id="3.30.70.270">
    <property type="match status" value="1"/>
</dbReference>
<evidence type="ECO:0000256" key="1">
    <source>
        <dbReference type="ARBA" id="ARBA00001946"/>
    </source>
</evidence>
<proteinExistence type="predicted"/>
<evidence type="ECO:0000313" key="7">
    <source>
        <dbReference type="Proteomes" id="UP000628710"/>
    </source>
</evidence>
<dbReference type="GO" id="GO:0052621">
    <property type="term" value="F:diguanylate cyclase activity"/>
    <property type="evidence" value="ECO:0007669"/>
    <property type="project" value="UniProtKB-EC"/>
</dbReference>
<dbReference type="InterPro" id="IPR043128">
    <property type="entry name" value="Rev_trsase/Diguanyl_cyclase"/>
</dbReference>
<dbReference type="PANTHER" id="PTHR45138:SF9">
    <property type="entry name" value="DIGUANYLATE CYCLASE DGCM-RELATED"/>
    <property type="match status" value="1"/>
</dbReference>